<protein>
    <recommendedName>
        <fullName evidence="3">Helix-turn-helix domain-containing protein</fullName>
    </recommendedName>
</protein>
<evidence type="ECO:0000313" key="1">
    <source>
        <dbReference type="EMBL" id="GAA4120547.1"/>
    </source>
</evidence>
<evidence type="ECO:0000313" key="2">
    <source>
        <dbReference type="Proteomes" id="UP001501495"/>
    </source>
</evidence>
<dbReference type="Proteomes" id="UP001501495">
    <property type="component" value="Unassembled WGS sequence"/>
</dbReference>
<accession>A0ABP7XKA2</accession>
<keyword evidence="2" id="KW-1185">Reference proteome</keyword>
<proteinExistence type="predicted"/>
<dbReference type="EMBL" id="BAAAZH010000016">
    <property type="protein sequence ID" value="GAA4120547.1"/>
    <property type="molecule type" value="Genomic_DNA"/>
</dbReference>
<name>A0ABP7XKA2_9ACTN</name>
<gene>
    <name evidence="1" type="ORF">GCM10022215_24300</name>
</gene>
<comment type="caution">
    <text evidence="1">The sequence shown here is derived from an EMBL/GenBank/DDBJ whole genome shotgun (WGS) entry which is preliminary data.</text>
</comment>
<reference evidence="2" key="1">
    <citation type="journal article" date="2019" name="Int. J. Syst. Evol. Microbiol.">
        <title>The Global Catalogue of Microorganisms (GCM) 10K type strain sequencing project: providing services to taxonomists for standard genome sequencing and annotation.</title>
        <authorList>
            <consortium name="The Broad Institute Genomics Platform"/>
            <consortium name="The Broad Institute Genome Sequencing Center for Infectious Disease"/>
            <person name="Wu L."/>
            <person name="Ma J."/>
        </authorList>
    </citation>
    <scope>NUCLEOTIDE SEQUENCE [LARGE SCALE GENOMIC DNA]</scope>
    <source>
        <strain evidence="2">JCM 16703</strain>
    </source>
</reference>
<dbReference type="RefSeq" id="WP_344733666.1">
    <property type="nucleotide sequence ID" value="NZ_BAAAZH010000016.1"/>
</dbReference>
<sequence length="80" mass="8423">MTVHPPDGLHTTDQAAEVLGVPAGVIRSWRHTRRALPAGGVPAPVPGGLQLLWRLSELEPLATAYKARKGARHAVSDGDA</sequence>
<evidence type="ECO:0008006" key="3">
    <source>
        <dbReference type="Google" id="ProtNLM"/>
    </source>
</evidence>
<organism evidence="1 2">
    <name type="scientific">Nocardioides fonticola</name>
    <dbReference type="NCBI Taxonomy" id="450363"/>
    <lineage>
        <taxon>Bacteria</taxon>
        <taxon>Bacillati</taxon>
        <taxon>Actinomycetota</taxon>
        <taxon>Actinomycetes</taxon>
        <taxon>Propionibacteriales</taxon>
        <taxon>Nocardioidaceae</taxon>
        <taxon>Nocardioides</taxon>
    </lineage>
</organism>